<dbReference type="Proteomes" id="UP000002596">
    <property type="component" value="Chromosome"/>
</dbReference>
<dbReference type="HOGENOM" id="CLU_1591001_0_0_4"/>
<sequence length="167" mass="18510">MHAPRAETASTATSTGTERVLLERPVVAEGDRSARGLDRSGWFGGSLRSAACANTGRSRARWSCTPYGPRRFRRCTGRCFRIYFCFCTCFTQHRAERRRGRALECRHPPHHIAARRTAQPGHAAHDDGVRVRETPADAVLVPGARVRFLAERDGGGLVVSRIELVGR</sequence>
<accession>A1TN55</accession>
<dbReference type="STRING" id="397945.Aave_1808"/>
<evidence type="ECO:0000313" key="2">
    <source>
        <dbReference type="Proteomes" id="UP000002596"/>
    </source>
</evidence>
<protein>
    <submittedName>
        <fullName evidence="1">Uncharacterized protein</fullName>
    </submittedName>
</protein>
<dbReference type="EMBL" id="CP000512">
    <property type="protein sequence ID" value="ABM32393.1"/>
    <property type="molecule type" value="Genomic_DNA"/>
</dbReference>
<dbReference type="KEGG" id="aav:Aave_1808"/>
<name>A1TN55_PARC0</name>
<organism evidence="1 2">
    <name type="scientific">Paracidovorax citrulli (strain AAC00-1)</name>
    <name type="common">Acidovorax citrulli</name>
    <dbReference type="NCBI Taxonomy" id="397945"/>
    <lineage>
        <taxon>Bacteria</taxon>
        <taxon>Pseudomonadati</taxon>
        <taxon>Pseudomonadota</taxon>
        <taxon>Betaproteobacteria</taxon>
        <taxon>Burkholderiales</taxon>
        <taxon>Comamonadaceae</taxon>
        <taxon>Paracidovorax</taxon>
    </lineage>
</organism>
<dbReference type="AlphaFoldDB" id="A1TN55"/>
<proteinExistence type="predicted"/>
<gene>
    <name evidence="1" type="ordered locus">Aave_1808</name>
</gene>
<reference evidence="1" key="1">
    <citation type="submission" date="2006-12" db="EMBL/GenBank/DDBJ databases">
        <title>Complete sequence of Acidovorax avenae subsp. citrulli AAC00-1.</title>
        <authorList>
            <consortium name="US DOE Joint Genome Institute"/>
            <person name="Copeland A."/>
            <person name="Lucas S."/>
            <person name="Lapidus A."/>
            <person name="Barry K."/>
            <person name="Detter J.C."/>
            <person name="Glavina del Rio T."/>
            <person name="Dalin E."/>
            <person name="Tice H."/>
            <person name="Pitluck S."/>
            <person name="Kiss H."/>
            <person name="Brettin T."/>
            <person name="Bruce D."/>
            <person name="Han C."/>
            <person name="Tapia R."/>
            <person name="Gilna P."/>
            <person name="Schmutz J."/>
            <person name="Larimer F."/>
            <person name="Land M."/>
            <person name="Hauser L."/>
            <person name="Kyrpides N."/>
            <person name="Kim E."/>
            <person name="Stahl D."/>
            <person name="Richardson P."/>
        </authorList>
    </citation>
    <scope>NUCLEOTIDE SEQUENCE</scope>
    <source>
        <strain evidence="1">AAC00-1</strain>
    </source>
</reference>
<evidence type="ECO:0000313" key="1">
    <source>
        <dbReference type="EMBL" id="ABM32393.1"/>
    </source>
</evidence>